<evidence type="ECO:0008006" key="3">
    <source>
        <dbReference type="Google" id="ProtNLM"/>
    </source>
</evidence>
<reference evidence="1 2" key="1">
    <citation type="submission" date="2024-01" db="EMBL/GenBank/DDBJ databases">
        <title>Genome assemblies of Stephania.</title>
        <authorList>
            <person name="Yang L."/>
        </authorList>
    </citation>
    <scope>NUCLEOTIDE SEQUENCE [LARGE SCALE GENOMIC DNA]</scope>
    <source>
        <strain evidence="1">QJT</strain>
        <tissue evidence="1">Leaf</tissue>
    </source>
</reference>
<evidence type="ECO:0000313" key="2">
    <source>
        <dbReference type="Proteomes" id="UP001417504"/>
    </source>
</evidence>
<protein>
    <recommendedName>
        <fullName evidence="3">4Fe-4S ferredoxin-type domain-containing protein</fullName>
    </recommendedName>
</protein>
<dbReference type="SUPFAM" id="SSF54862">
    <property type="entry name" value="4Fe-4S ferredoxins"/>
    <property type="match status" value="1"/>
</dbReference>
<dbReference type="PANTHER" id="PTHR45295:SF1">
    <property type="entry name" value="CHAPERONE PROTEIN DNAJ C76, CHLOROPLASTIC"/>
    <property type="match status" value="1"/>
</dbReference>
<accession>A0AAP0E7C3</accession>
<dbReference type="Gene3D" id="3.30.70.20">
    <property type="match status" value="1"/>
</dbReference>
<evidence type="ECO:0000313" key="1">
    <source>
        <dbReference type="EMBL" id="KAK9085682.1"/>
    </source>
</evidence>
<name>A0AAP0E7C3_9MAGN</name>
<dbReference type="Proteomes" id="UP001417504">
    <property type="component" value="Unassembled WGS sequence"/>
</dbReference>
<dbReference type="AlphaFoldDB" id="A0AAP0E7C3"/>
<dbReference type="Pfam" id="PF13370">
    <property type="entry name" value="Fer4_13"/>
    <property type="match status" value="1"/>
</dbReference>
<keyword evidence="2" id="KW-1185">Reference proteome</keyword>
<sequence>MCLLLYYYVCKTWPYQPSLFHPLKSRFTLEQAKIADFRGYTDQPLYSTWFGSEDEERAVFVDEIKCVGCLICALFAEKTFVVESIYGRARAVAQWADPEQKTHDAIQACPVDCISMVERSVLAVLNSPAEMSKLEQCEDLSVGGEEEQGLVFNAHEDLNNVED</sequence>
<dbReference type="PANTHER" id="PTHR45295">
    <property type="entry name" value="CHAPERONE PROTEIN DNAJ C76, CHLOROPLASTIC"/>
    <property type="match status" value="1"/>
</dbReference>
<proteinExistence type="predicted"/>
<comment type="caution">
    <text evidence="1">The sequence shown here is derived from an EMBL/GenBank/DDBJ whole genome shotgun (WGS) entry which is preliminary data.</text>
</comment>
<organism evidence="1 2">
    <name type="scientific">Stephania japonica</name>
    <dbReference type="NCBI Taxonomy" id="461633"/>
    <lineage>
        <taxon>Eukaryota</taxon>
        <taxon>Viridiplantae</taxon>
        <taxon>Streptophyta</taxon>
        <taxon>Embryophyta</taxon>
        <taxon>Tracheophyta</taxon>
        <taxon>Spermatophyta</taxon>
        <taxon>Magnoliopsida</taxon>
        <taxon>Ranunculales</taxon>
        <taxon>Menispermaceae</taxon>
        <taxon>Menispermoideae</taxon>
        <taxon>Cissampelideae</taxon>
        <taxon>Stephania</taxon>
    </lineage>
</organism>
<dbReference type="EMBL" id="JBBNAE010000011">
    <property type="protein sequence ID" value="KAK9085682.1"/>
    <property type="molecule type" value="Genomic_DNA"/>
</dbReference>
<gene>
    <name evidence="1" type="ORF">Sjap_026093</name>
</gene>